<proteinExistence type="predicted"/>
<sequence>MAAEALDAQRRGVQLSGSAVSTAPKEKEESVKMTKSRKRRMRRKQRKQQALLEQELEELEELETQEHNRRLMDMGLLPEGDKQDDADPVPTDAEDTIDAPIVANPASSAASNQAATGNIESRANNSDSTMHKVGAVVVGTARAVVSALGFAASIPLRACNSFRDRAPDDNDSSSAMDRKNTASSRPSSTPVTMLPFILASPYPEEANCVKGGSSNPSQIHCAVRPGRKRAATTSMGSSCSTSSALSRYSSSQSLLQRSILSSGLVPLAGTLIQSLSWPFRRSEYTHFYVTQLLL</sequence>
<feature type="compositionally biased region" description="Low complexity" evidence="1">
    <location>
        <begin position="102"/>
        <end position="115"/>
    </location>
</feature>
<keyword evidence="3" id="KW-1185">Reference proteome</keyword>
<feature type="region of interest" description="Disordered" evidence="1">
    <location>
        <begin position="1"/>
        <end position="51"/>
    </location>
</feature>
<feature type="region of interest" description="Disordered" evidence="1">
    <location>
        <begin position="161"/>
        <end position="189"/>
    </location>
</feature>
<dbReference type="AlphaFoldDB" id="A0A183B6R4"/>
<accession>A0A183B6R4</accession>
<gene>
    <name evidence="2" type="ORF">ECPE_LOCUS14899</name>
</gene>
<evidence type="ECO:0000256" key="1">
    <source>
        <dbReference type="SAM" id="MobiDB-lite"/>
    </source>
</evidence>
<feature type="region of interest" description="Disordered" evidence="1">
    <location>
        <begin position="102"/>
        <end position="126"/>
    </location>
</feature>
<feature type="compositionally biased region" description="Basic residues" evidence="1">
    <location>
        <begin position="34"/>
        <end position="47"/>
    </location>
</feature>
<dbReference type="EMBL" id="UZAN01058873">
    <property type="protein sequence ID" value="VDP92171.1"/>
    <property type="molecule type" value="Genomic_DNA"/>
</dbReference>
<feature type="compositionally biased region" description="Polar residues" evidence="1">
    <location>
        <begin position="116"/>
        <end position="126"/>
    </location>
</feature>
<dbReference type="Proteomes" id="UP000272942">
    <property type="component" value="Unassembled WGS sequence"/>
</dbReference>
<organism evidence="4">
    <name type="scientific">Echinostoma caproni</name>
    <dbReference type="NCBI Taxonomy" id="27848"/>
    <lineage>
        <taxon>Eukaryota</taxon>
        <taxon>Metazoa</taxon>
        <taxon>Spiralia</taxon>
        <taxon>Lophotrochozoa</taxon>
        <taxon>Platyhelminthes</taxon>
        <taxon>Trematoda</taxon>
        <taxon>Digenea</taxon>
        <taxon>Plagiorchiida</taxon>
        <taxon>Echinostomata</taxon>
        <taxon>Echinostomatoidea</taxon>
        <taxon>Echinostomatidae</taxon>
        <taxon>Echinostoma</taxon>
    </lineage>
</organism>
<protein>
    <submittedName>
        <fullName evidence="4">BZIP domain-containing protein</fullName>
    </submittedName>
</protein>
<evidence type="ECO:0000313" key="2">
    <source>
        <dbReference type="EMBL" id="VDP92171.1"/>
    </source>
</evidence>
<name>A0A183B6R4_9TREM</name>
<evidence type="ECO:0000313" key="4">
    <source>
        <dbReference type="WBParaSite" id="ECPE_0001493901-mRNA-1"/>
    </source>
</evidence>
<dbReference type="WBParaSite" id="ECPE_0001493901-mRNA-1">
    <property type="protein sequence ID" value="ECPE_0001493901-mRNA-1"/>
    <property type="gene ID" value="ECPE_0001493901"/>
</dbReference>
<reference evidence="2 3" key="2">
    <citation type="submission" date="2018-11" db="EMBL/GenBank/DDBJ databases">
        <authorList>
            <consortium name="Pathogen Informatics"/>
        </authorList>
    </citation>
    <scope>NUCLEOTIDE SEQUENCE [LARGE SCALE GENOMIC DNA]</scope>
    <source>
        <strain evidence="2 3">Egypt</strain>
    </source>
</reference>
<reference evidence="4" key="1">
    <citation type="submission" date="2016-06" db="UniProtKB">
        <authorList>
            <consortium name="WormBaseParasite"/>
        </authorList>
    </citation>
    <scope>IDENTIFICATION</scope>
</reference>
<evidence type="ECO:0000313" key="3">
    <source>
        <dbReference type="Proteomes" id="UP000272942"/>
    </source>
</evidence>